<evidence type="ECO:0000256" key="2">
    <source>
        <dbReference type="ARBA" id="ARBA00004236"/>
    </source>
</evidence>
<dbReference type="InterPro" id="IPR012334">
    <property type="entry name" value="Pectin_lyas_fold"/>
</dbReference>
<dbReference type="Pfam" id="PF24606">
    <property type="entry name" value="CEMIP_beta-hel"/>
    <property type="match status" value="1"/>
</dbReference>
<evidence type="ECO:0000256" key="9">
    <source>
        <dbReference type="SAM" id="SignalP"/>
    </source>
</evidence>
<evidence type="ECO:0000259" key="10">
    <source>
        <dbReference type="PROSITE" id="PS51484"/>
    </source>
</evidence>
<dbReference type="InParanoid" id="A0A024GDT3"/>
<keyword evidence="3" id="KW-1003">Cell membrane</keyword>
<dbReference type="InterPro" id="IPR011050">
    <property type="entry name" value="Pectin_lyase_fold/virulence"/>
</dbReference>
<dbReference type="PANTHER" id="PTHR15535">
    <property type="entry name" value="TRANSMEMBRANE PROTEIN 2-RELATED"/>
    <property type="match status" value="1"/>
</dbReference>
<dbReference type="Proteomes" id="UP000053237">
    <property type="component" value="Unassembled WGS sequence"/>
</dbReference>
<dbReference type="OrthoDB" id="190675at2759"/>
<dbReference type="EMBL" id="CAIX01000086">
    <property type="protein sequence ID" value="CCI45031.1"/>
    <property type="molecule type" value="Genomic_DNA"/>
</dbReference>
<evidence type="ECO:0000256" key="7">
    <source>
        <dbReference type="ARBA" id="ARBA00023180"/>
    </source>
</evidence>
<dbReference type="InterPro" id="IPR019316">
    <property type="entry name" value="G8_domain"/>
</dbReference>
<dbReference type="Pfam" id="PF10162">
    <property type="entry name" value="G8"/>
    <property type="match status" value="1"/>
</dbReference>
<protein>
    <recommendedName>
        <fullName evidence="10">G8 domain-containing protein</fullName>
    </recommendedName>
</protein>
<dbReference type="STRING" id="65357.A0A024GDT3"/>
<sequence>MDVRQLSRFLVFMAWSAHAATIWEDHVEMGDHIVATGSTLVLRGLNRVEGHLLIQHGASVSVDPGRDAVLIVSGIQVNGSFLIGNATHPYIRKAIIHIACNPTLSKWNEQRKGIVVHRGGWIGLFGKKGSSRHTWTRLYDHAYKGTTTLRFDVPEDWDIGDEISIASTDFDPHQTEKRTIREIDGNVVQVDIPLDFTHFGRITENVDQRAEVALLTRSIVFQGCYEKNAALIGVGGHMMIMEGFNRAQIQGVEIRNFGQADKIGRYPIHFHMAGYVPDGTFIRYTAIHNSNFRAITVHGTQNVLVQGNVAFNITGHAVMLEDGAESENVFSDNCIMLVLEKTSGERLGSDTSIALSAFYITNTNNTFTGNTVVGVEGSGFWIHTRLNVKGLSFATGMYDDVHPYLIPIKEIRNNFVHSTKVGFRIESPDLDGDDIPRQINYSPPYTYMPVLIPSIDMFTVHHSREGGWFRIYRLIVNEWIVSDCTEGIQVLAQGNTPTFITEAFIRNSLFIGSSSNRGNLLMTPWQRINFIENRSESAIDRSLGDRMGIKLYDGPLFLEDTKFMNWVSAPCLNYYIPAIGARQYNTFAMSTLTRSRNVTFEKTDHRYFISDRDSDGGKTTTMLDEDGSVTGYRGSTLLPYWEFYSTTQCREASSWRLVCPHRYVNLDVIATDISQDKNRYGELIVYRNNVNDSSRTAPLLTFQGQYIPISNGWLYHPIVSPGAYYTLRFTKMTPQQISLIISWADATDQVEISIIYPYDTLILNLTTQHGESLSTTTDLGVCRNCYMYDSNSQILRFNIAQEYERPSQGSACPIDGCVTVTILAALPNSAYVTEDTTIRTLEKTKRVGIEESTWIQKRLQRRDAMEQAMEEIKWCALVDPCIELVDVGNYRNGIMAYFDNECVGLGCFTASCRYCKLDTSIATVPFFPCPFEFQVAKSRLNNTLSSTLVDTSSTQRNDSDGNPLDNSFGNAKISIPGNVDTNVLVWNTLSKNKDTSCSVLVSRGDMQVGVSAINDSLCSQGGLGCFTLQCRFCKTRDTEQSNHFYSCSTATILEGETGNVDEDTLRDTCWKFASRGDLKAGVTCLTDARCKIGGLGCISDSCRFCRVFNSTQGSPYMACEQVIQTRNGSQVDLPIVNKAITIDRCRSLVSSGDIAAGISALWDETCNSGGLGCFNSECRFCATFRSTQSDTFHNCAALKPMIGNQSTGSLTETAKASNQVSLNVVSPVDSCTRLSTIAQKKAGVFTVTDYTCSNKAEPIDRDRHCVTPSCRQCRLPGHRSHTAGLEICPLTVEHYLLRRSVRTSEECADAVSFADSREGVSAQYDTNCARNRTSIPSASQESCFATLLCRFCQFRETARSRKLVHCSDRETFHHLPSSSDITPQSIKDSSRESGKATFDQRVNGYAISNTNERRDGTRAYLRFLSVVVCGLAVGCVVGVFAYKLRRYHSARHNQVFDLPTSADVDQQNCSGVNHEGSTHVKL</sequence>
<evidence type="ECO:0000256" key="5">
    <source>
        <dbReference type="ARBA" id="ARBA00022989"/>
    </source>
</evidence>
<organism evidence="11 12">
    <name type="scientific">Albugo candida</name>
    <dbReference type="NCBI Taxonomy" id="65357"/>
    <lineage>
        <taxon>Eukaryota</taxon>
        <taxon>Sar</taxon>
        <taxon>Stramenopiles</taxon>
        <taxon>Oomycota</taxon>
        <taxon>Peronosporomycetes</taxon>
        <taxon>Albuginales</taxon>
        <taxon>Albuginaceae</taxon>
        <taxon>Albugo</taxon>
    </lineage>
</organism>
<reference evidence="11 12" key="1">
    <citation type="submission" date="2012-05" db="EMBL/GenBank/DDBJ databases">
        <title>Recombination and specialization in a pathogen metapopulation.</title>
        <authorList>
            <person name="Gardiner A."/>
            <person name="Kemen E."/>
            <person name="Schultz-Larsen T."/>
            <person name="MacLean D."/>
            <person name="Van Oosterhout C."/>
            <person name="Jones J.D.G."/>
        </authorList>
    </citation>
    <scope>NUCLEOTIDE SEQUENCE [LARGE SCALE GENOMIC DNA]</scope>
    <source>
        <strain evidence="11 12">Ac Nc2</strain>
    </source>
</reference>
<dbReference type="Gene3D" id="2.160.20.10">
    <property type="entry name" value="Single-stranded right-handed beta-helix, Pectin lyase-like"/>
    <property type="match status" value="1"/>
</dbReference>
<evidence type="ECO:0000256" key="6">
    <source>
        <dbReference type="ARBA" id="ARBA00023136"/>
    </source>
</evidence>
<dbReference type="SUPFAM" id="SSF51126">
    <property type="entry name" value="Pectin lyase-like"/>
    <property type="match status" value="1"/>
</dbReference>
<dbReference type="GO" id="GO:0005886">
    <property type="term" value="C:plasma membrane"/>
    <property type="evidence" value="ECO:0007669"/>
    <property type="project" value="UniProtKB-SubCell"/>
</dbReference>
<evidence type="ECO:0000313" key="12">
    <source>
        <dbReference type="Proteomes" id="UP000053237"/>
    </source>
</evidence>
<dbReference type="SMART" id="SM00710">
    <property type="entry name" value="PbH1"/>
    <property type="match status" value="3"/>
</dbReference>
<feature type="signal peptide" evidence="9">
    <location>
        <begin position="1"/>
        <end position="19"/>
    </location>
</feature>
<dbReference type="InterPro" id="IPR055401">
    <property type="entry name" value="CEMIP_beta-hel_dom"/>
</dbReference>
<evidence type="ECO:0000256" key="1">
    <source>
        <dbReference type="ARBA" id="ARBA00004167"/>
    </source>
</evidence>
<proteinExistence type="predicted"/>
<keyword evidence="6 8" id="KW-0472">Membrane</keyword>
<evidence type="ECO:0000256" key="4">
    <source>
        <dbReference type="ARBA" id="ARBA00022692"/>
    </source>
</evidence>
<comment type="caution">
    <text evidence="11">The sequence shown here is derived from an EMBL/GenBank/DDBJ whole genome shotgun (WGS) entry which is preliminary data.</text>
</comment>
<keyword evidence="7" id="KW-0325">Glycoprotein</keyword>
<dbReference type="PROSITE" id="PS51484">
    <property type="entry name" value="G8"/>
    <property type="match status" value="1"/>
</dbReference>
<evidence type="ECO:0000313" key="11">
    <source>
        <dbReference type="EMBL" id="CCI45031.1"/>
    </source>
</evidence>
<name>A0A024GDT3_9STRA</name>
<keyword evidence="5 8" id="KW-1133">Transmembrane helix</keyword>
<accession>A0A024GDT3</accession>
<comment type="subcellular location">
    <subcellularLocation>
        <location evidence="2">Cell membrane</location>
    </subcellularLocation>
    <subcellularLocation>
        <location evidence="1">Membrane</location>
        <topology evidence="1">Single-pass membrane protein</topology>
    </subcellularLocation>
</comment>
<dbReference type="PANTHER" id="PTHR15535:SF17">
    <property type="entry name" value="TRANSMEMBRANE PROTEIN"/>
    <property type="match status" value="1"/>
</dbReference>
<evidence type="ECO:0000256" key="3">
    <source>
        <dbReference type="ARBA" id="ARBA00022475"/>
    </source>
</evidence>
<dbReference type="InterPro" id="IPR006626">
    <property type="entry name" value="PbH1"/>
</dbReference>
<gene>
    <name evidence="11" type="ORF">BN9_058780</name>
</gene>
<feature type="transmembrane region" description="Helical" evidence="8">
    <location>
        <begin position="1419"/>
        <end position="1442"/>
    </location>
</feature>
<keyword evidence="4 8" id="KW-0812">Transmembrane</keyword>
<keyword evidence="9" id="KW-0732">Signal</keyword>
<feature type="domain" description="G8" evidence="10">
    <location>
        <begin position="21"/>
        <end position="140"/>
    </location>
</feature>
<dbReference type="InterPro" id="IPR052252">
    <property type="entry name" value="CEMIP/CEMIP2"/>
</dbReference>
<evidence type="ECO:0000256" key="8">
    <source>
        <dbReference type="SAM" id="Phobius"/>
    </source>
</evidence>
<keyword evidence="12" id="KW-1185">Reference proteome</keyword>
<feature type="chain" id="PRO_5001529429" description="G8 domain-containing protein" evidence="9">
    <location>
        <begin position="20"/>
        <end position="1482"/>
    </location>
</feature>